<reference evidence="2 3" key="1">
    <citation type="journal article" date="2010" name="Cell">
        <title>The genome of Naegleria gruberi illuminates early eukaryotic versatility.</title>
        <authorList>
            <person name="Fritz-Laylin L.K."/>
            <person name="Prochnik S.E."/>
            <person name="Ginger M.L."/>
            <person name="Dacks J.B."/>
            <person name="Carpenter M.L."/>
            <person name="Field M.C."/>
            <person name="Kuo A."/>
            <person name="Paredez A."/>
            <person name="Chapman J."/>
            <person name="Pham J."/>
            <person name="Shu S."/>
            <person name="Neupane R."/>
            <person name="Cipriano M."/>
            <person name="Mancuso J."/>
            <person name="Tu H."/>
            <person name="Salamov A."/>
            <person name="Lindquist E."/>
            <person name="Shapiro H."/>
            <person name="Lucas S."/>
            <person name="Grigoriev I.V."/>
            <person name="Cande W.Z."/>
            <person name="Fulton C."/>
            <person name="Rokhsar D.S."/>
            <person name="Dawson S.C."/>
        </authorList>
    </citation>
    <scope>NUCLEOTIDE SEQUENCE [LARGE SCALE GENOMIC DNA]</scope>
    <source>
        <strain evidence="2 3">NEG-M</strain>
    </source>
</reference>
<dbReference type="VEuPathDB" id="AmoebaDB:NAEGRDRAFT_72863"/>
<dbReference type="InterPro" id="IPR050704">
    <property type="entry name" value="Peptidase_C85-like"/>
</dbReference>
<accession>D2VV21</accession>
<sequence length="193" mass="22001">MIKSISRKQFTNFSSNNRKINYLRNFSASRFSFADNNISSSSSLRGKLLTDHFKIIPSVSDGNCLYDSLSKGINNGKNHQKLREEIVGWMRNNLETKIDGLELKHALFVEEGQSFDEYLNSLSKSGTFGDFTSVVAASRVYPNVAFRILIVSGKIIQSEVIEVNPEHVKNVNKEVWLSYDEKKQHYDLIQSLE</sequence>
<dbReference type="GO" id="GO:0004843">
    <property type="term" value="F:cysteine-type deubiquitinase activity"/>
    <property type="evidence" value="ECO:0007669"/>
    <property type="project" value="TreeGrafter"/>
</dbReference>
<dbReference type="GO" id="GO:0016579">
    <property type="term" value="P:protein deubiquitination"/>
    <property type="evidence" value="ECO:0007669"/>
    <property type="project" value="TreeGrafter"/>
</dbReference>
<gene>
    <name evidence="2" type="ORF">NAEGRDRAFT_72863</name>
</gene>
<dbReference type="AlphaFoldDB" id="D2VV21"/>
<name>D2VV21_NAEGR</name>
<evidence type="ECO:0000259" key="1">
    <source>
        <dbReference type="PROSITE" id="PS50802"/>
    </source>
</evidence>
<dbReference type="InterPro" id="IPR038765">
    <property type="entry name" value="Papain-like_cys_pep_sf"/>
</dbReference>
<dbReference type="PANTHER" id="PTHR12419">
    <property type="entry name" value="OTU DOMAIN CONTAINING PROTEIN"/>
    <property type="match status" value="1"/>
</dbReference>
<dbReference type="CDD" id="cd22744">
    <property type="entry name" value="OTU"/>
    <property type="match status" value="1"/>
</dbReference>
<dbReference type="Pfam" id="PF02338">
    <property type="entry name" value="OTU"/>
    <property type="match status" value="1"/>
</dbReference>
<dbReference type="SUPFAM" id="SSF54001">
    <property type="entry name" value="Cysteine proteinases"/>
    <property type="match status" value="1"/>
</dbReference>
<evidence type="ECO:0000313" key="3">
    <source>
        <dbReference type="Proteomes" id="UP000006671"/>
    </source>
</evidence>
<evidence type="ECO:0000313" key="2">
    <source>
        <dbReference type="EMBL" id="EFC39418.1"/>
    </source>
</evidence>
<dbReference type="Gene3D" id="3.90.70.80">
    <property type="match status" value="1"/>
</dbReference>
<dbReference type="EMBL" id="GG738900">
    <property type="protein sequence ID" value="EFC39418.1"/>
    <property type="molecule type" value="Genomic_DNA"/>
</dbReference>
<dbReference type="PROSITE" id="PS50802">
    <property type="entry name" value="OTU"/>
    <property type="match status" value="1"/>
</dbReference>
<dbReference type="OrthoDB" id="415023at2759"/>
<protein>
    <submittedName>
        <fullName evidence="2">Predicted protein</fullName>
    </submittedName>
</protein>
<dbReference type="RefSeq" id="XP_002672162.1">
    <property type="nucleotide sequence ID" value="XM_002672116.1"/>
</dbReference>
<dbReference type="KEGG" id="ngr:NAEGRDRAFT_72863"/>
<keyword evidence="3" id="KW-1185">Reference proteome</keyword>
<dbReference type="InterPro" id="IPR003323">
    <property type="entry name" value="OTU_dom"/>
</dbReference>
<proteinExistence type="predicted"/>
<dbReference type="GeneID" id="8853566"/>
<dbReference type="Proteomes" id="UP000006671">
    <property type="component" value="Unassembled WGS sequence"/>
</dbReference>
<feature type="domain" description="OTU" evidence="1">
    <location>
        <begin position="53"/>
        <end position="192"/>
    </location>
</feature>
<organism evidence="3">
    <name type="scientific">Naegleria gruberi</name>
    <name type="common">Amoeba</name>
    <dbReference type="NCBI Taxonomy" id="5762"/>
    <lineage>
        <taxon>Eukaryota</taxon>
        <taxon>Discoba</taxon>
        <taxon>Heterolobosea</taxon>
        <taxon>Tetramitia</taxon>
        <taxon>Eutetramitia</taxon>
        <taxon>Vahlkampfiidae</taxon>
        <taxon>Naegleria</taxon>
    </lineage>
</organism>
<dbReference type="InParanoid" id="D2VV21"/>